<comment type="caution">
    <text evidence="1">The sequence shown here is derived from an EMBL/GenBank/DDBJ whole genome shotgun (WGS) entry which is preliminary data.</text>
</comment>
<name>A0A7J3SLW9_9CREN</name>
<evidence type="ECO:0000313" key="1">
    <source>
        <dbReference type="EMBL" id="HGZ60265.1"/>
    </source>
</evidence>
<sequence>MIDLGSFGKSIRAIVVTHYGVAATYMISLAATNLISSGIFPTIAEISPMNRSLFEGFLERRGFSRSDYDIIQGLPRFAKYPLLIYSVGYDLRPNISELERLSHQITLVVTHVGKSLRLVLKSGIYELKRVEGDIFLLEDGWTKERKYLEINNFEVKIVNYRERKSERDALKVLLDAMSEQGELSTKDAIFVLQGKLNISKEEARRMLYGLAQSGKLRLLHGKVELS</sequence>
<dbReference type="EMBL" id="DTLS01000097">
    <property type="protein sequence ID" value="HGZ60265.1"/>
    <property type="molecule type" value="Genomic_DNA"/>
</dbReference>
<protein>
    <submittedName>
        <fullName evidence="1">Uncharacterized protein</fullName>
    </submittedName>
</protein>
<organism evidence="1">
    <name type="scientific">Fervidicoccus fontis</name>
    <dbReference type="NCBI Taxonomy" id="683846"/>
    <lineage>
        <taxon>Archaea</taxon>
        <taxon>Thermoproteota</taxon>
        <taxon>Thermoprotei</taxon>
        <taxon>Fervidicoccales</taxon>
        <taxon>Fervidicoccaceae</taxon>
        <taxon>Fervidicoccus</taxon>
    </lineage>
</organism>
<proteinExistence type="predicted"/>
<accession>A0A7J3SLW9</accession>
<reference evidence="1" key="1">
    <citation type="journal article" date="2020" name="mSystems">
        <title>Genome- and Community-Level Interaction Insights into Carbon Utilization and Element Cycling Functions of Hydrothermarchaeota in Hydrothermal Sediment.</title>
        <authorList>
            <person name="Zhou Z."/>
            <person name="Liu Y."/>
            <person name="Xu W."/>
            <person name="Pan J."/>
            <person name="Luo Z.H."/>
            <person name="Li M."/>
        </authorList>
    </citation>
    <scope>NUCLEOTIDE SEQUENCE [LARGE SCALE GENOMIC DNA]</scope>
    <source>
        <strain evidence="1">SpSt-885</strain>
    </source>
</reference>
<gene>
    <name evidence="1" type="ORF">ENW83_03550</name>
</gene>
<dbReference type="AlphaFoldDB" id="A0A7J3SLW9"/>